<accession>A0A091C2C4</accession>
<evidence type="ECO:0000313" key="2">
    <source>
        <dbReference type="EMBL" id="KFN91976.1"/>
    </source>
</evidence>
<dbReference type="Pfam" id="PF10947">
    <property type="entry name" value="DUF2628"/>
    <property type="match status" value="1"/>
</dbReference>
<name>A0A091C2C4_9ENTE</name>
<sequence>MYCSNCGNKIEERTNYCPFCGILQSQENTVSVETTIAKKETRTNKSRANKGSFNFWAAFFGIFYYFYKGLWKKGLLLQSLLFILIGIVDRFTIYLYLSYKASEILSLALGATLFGRMSTIDISRKQEESETMWKELPSIFNNGVVVIGVTVASVFIYGILAVY</sequence>
<comment type="caution">
    <text evidence="2">The sequence shown here is derived from an EMBL/GenBank/DDBJ whole genome shotgun (WGS) entry which is preliminary data.</text>
</comment>
<reference evidence="2 3" key="1">
    <citation type="submission" date="2014-08" db="EMBL/GenBank/DDBJ databases">
        <title>Genome sequence of Tetragenococcus muriaticus.</title>
        <authorList>
            <person name="Chuea-nongthon C."/>
            <person name="Rodtong S."/>
            <person name="Yongsawatdigul J."/>
            <person name="Steele J.L."/>
            <person name="Liu X.-y."/>
            <person name="Speers J."/>
            <person name="Glasner J.D."/>
            <person name="Neeno-Eckwall E.C."/>
        </authorList>
    </citation>
    <scope>NUCLEOTIDE SEQUENCE [LARGE SCALE GENOMIC DNA]</scope>
    <source>
        <strain evidence="2 3">3MR10-3</strain>
    </source>
</reference>
<dbReference type="Proteomes" id="UP000029381">
    <property type="component" value="Unassembled WGS sequence"/>
</dbReference>
<keyword evidence="1" id="KW-0812">Transmembrane</keyword>
<proteinExistence type="predicted"/>
<dbReference type="PATRIC" id="fig|1302648.3.peg.678"/>
<protein>
    <recommendedName>
        <fullName evidence="4">Zinc-ribbon domain-containing protein</fullName>
    </recommendedName>
</protein>
<keyword evidence="3" id="KW-1185">Reference proteome</keyword>
<feature type="transmembrane region" description="Helical" evidence="1">
    <location>
        <begin position="143"/>
        <end position="162"/>
    </location>
</feature>
<evidence type="ECO:0000256" key="1">
    <source>
        <dbReference type="SAM" id="Phobius"/>
    </source>
</evidence>
<organism evidence="2 3">
    <name type="scientific">Tetragenococcus muriaticus 3MR10-3</name>
    <dbReference type="NCBI Taxonomy" id="1302648"/>
    <lineage>
        <taxon>Bacteria</taxon>
        <taxon>Bacillati</taxon>
        <taxon>Bacillota</taxon>
        <taxon>Bacilli</taxon>
        <taxon>Lactobacillales</taxon>
        <taxon>Enterococcaceae</taxon>
        <taxon>Tetragenococcus</taxon>
    </lineage>
</organism>
<feature type="transmembrane region" description="Helical" evidence="1">
    <location>
        <begin position="79"/>
        <end position="97"/>
    </location>
</feature>
<evidence type="ECO:0008006" key="4">
    <source>
        <dbReference type="Google" id="ProtNLM"/>
    </source>
</evidence>
<dbReference type="InterPro" id="IPR024399">
    <property type="entry name" value="DUF2628"/>
</dbReference>
<dbReference type="EMBL" id="JPVT01000065">
    <property type="protein sequence ID" value="KFN91976.1"/>
    <property type="molecule type" value="Genomic_DNA"/>
</dbReference>
<evidence type="ECO:0000313" key="3">
    <source>
        <dbReference type="Proteomes" id="UP000029381"/>
    </source>
</evidence>
<dbReference type="RefSeq" id="WP_038022666.1">
    <property type="nucleotide sequence ID" value="NZ_JPVT01000065.1"/>
</dbReference>
<feature type="transmembrane region" description="Helical" evidence="1">
    <location>
        <begin position="51"/>
        <end position="67"/>
    </location>
</feature>
<keyword evidence="1" id="KW-0472">Membrane</keyword>
<keyword evidence="1" id="KW-1133">Transmembrane helix</keyword>
<gene>
    <name evidence="2" type="ORF">TMU3MR103_0698</name>
</gene>
<dbReference type="AlphaFoldDB" id="A0A091C2C4"/>